<dbReference type="SUPFAM" id="SSF48264">
    <property type="entry name" value="Cytochrome P450"/>
    <property type="match status" value="1"/>
</dbReference>
<dbReference type="GO" id="GO:0004497">
    <property type="term" value="F:monooxygenase activity"/>
    <property type="evidence" value="ECO:0007669"/>
    <property type="project" value="InterPro"/>
</dbReference>
<name>A0A516R1M8_STRST</name>
<dbReference type="Proteomes" id="UP000316806">
    <property type="component" value="Chromosome"/>
</dbReference>
<dbReference type="PRINTS" id="PR00359">
    <property type="entry name" value="BP450"/>
</dbReference>
<dbReference type="Gene3D" id="1.10.630.10">
    <property type="entry name" value="Cytochrome P450"/>
    <property type="match status" value="1"/>
</dbReference>
<dbReference type="PANTHER" id="PTHR46696">
    <property type="entry name" value="P450, PUTATIVE (EUROFUNG)-RELATED"/>
    <property type="match status" value="1"/>
</dbReference>
<accession>A0A516R1M8</accession>
<dbReference type="GO" id="GO:0016705">
    <property type="term" value="F:oxidoreductase activity, acting on paired donors, with incorporation or reduction of molecular oxygen"/>
    <property type="evidence" value="ECO:0007669"/>
    <property type="project" value="InterPro"/>
</dbReference>
<sequence length="388" mass="41929">MCSEGPTLDELDEDPYPIYARLRAEAPVSWVPSLNAWLVTRWHDVRQVANLPESFTTANSKAPLADYCGPQNILTLEGDRHAAVRESVDDCFSWTRASAAVAHTRAIAADQLRTLAGRDEADLMGEYFEPVTVAALGRFMGLEGIAPTTLAHWSKALTDALHNPEQDSGRAQAGRAAVADIDQVVGARLKELAARPDDSVLSRLLRSGCPQGTSREPEAVLSTLKMMLSAFREPSWLAGNTLYALMSRADQLAALRQDPQVLGAAVHEGVRWGAPVGVIGRLAVKDVALNGVEIPAGATVLSAIASANRDETVFPAGEEFDLRRPPAPCLTLGYGRHACLAADLVPKIVEAALATLLHDGPAELRMTDDVRPRGWKFRKLESLRVGWH</sequence>
<proteinExistence type="inferred from homology"/>
<protein>
    <submittedName>
        <fullName evidence="2">Cytochrome P450</fullName>
    </submittedName>
</protein>
<dbReference type="EMBL" id="CP040916">
    <property type="protein sequence ID" value="QDQ09551.1"/>
    <property type="molecule type" value="Genomic_DNA"/>
</dbReference>
<comment type="similarity">
    <text evidence="1">Belongs to the cytochrome P450 family.</text>
</comment>
<gene>
    <name evidence="2" type="ORF">FH965_02400</name>
</gene>
<dbReference type="AlphaFoldDB" id="A0A516R1M8"/>
<dbReference type="GO" id="GO:0005506">
    <property type="term" value="F:iron ion binding"/>
    <property type="evidence" value="ECO:0007669"/>
    <property type="project" value="InterPro"/>
</dbReference>
<dbReference type="InterPro" id="IPR002397">
    <property type="entry name" value="Cyt_P450_B"/>
</dbReference>
<dbReference type="RefSeq" id="WP_144001129.1">
    <property type="nucleotide sequence ID" value="NZ_CP040916.1"/>
</dbReference>
<organism evidence="2 3">
    <name type="scientific">Streptomyces spectabilis</name>
    <dbReference type="NCBI Taxonomy" id="68270"/>
    <lineage>
        <taxon>Bacteria</taxon>
        <taxon>Bacillati</taxon>
        <taxon>Actinomycetota</taxon>
        <taxon>Actinomycetes</taxon>
        <taxon>Kitasatosporales</taxon>
        <taxon>Streptomycetaceae</taxon>
        <taxon>Streptomyces</taxon>
    </lineage>
</organism>
<dbReference type="InterPro" id="IPR001128">
    <property type="entry name" value="Cyt_P450"/>
</dbReference>
<dbReference type="GO" id="GO:0020037">
    <property type="term" value="F:heme binding"/>
    <property type="evidence" value="ECO:0007669"/>
    <property type="project" value="InterPro"/>
</dbReference>
<evidence type="ECO:0000256" key="1">
    <source>
        <dbReference type="ARBA" id="ARBA00010617"/>
    </source>
</evidence>
<evidence type="ECO:0000313" key="3">
    <source>
        <dbReference type="Proteomes" id="UP000316806"/>
    </source>
</evidence>
<dbReference type="InterPro" id="IPR036396">
    <property type="entry name" value="Cyt_P450_sf"/>
</dbReference>
<dbReference type="PANTHER" id="PTHR46696:SF1">
    <property type="entry name" value="CYTOCHROME P450 YJIB-RELATED"/>
    <property type="match status" value="1"/>
</dbReference>
<evidence type="ECO:0000313" key="2">
    <source>
        <dbReference type="EMBL" id="QDQ09551.1"/>
    </source>
</evidence>
<reference evidence="2 3" key="1">
    <citation type="journal article" date="2019" name="J. Ind. Microbiol. Biotechnol.">
        <title>The complete genomic sequence of Streptomyces spectabilis NRRL-2792 and identification of secondary metabolite biosynthetic gene clusters.</title>
        <authorList>
            <person name="Sinha A."/>
            <person name="Phillips-Salemka S."/>
            <person name="Niraula T.A."/>
            <person name="Short K.A."/>
            <person name="Niraula N.P."/>
        </authorList>
    </citation>
    <scope>NUCLEOTIDE SEQUENCE [LARGE SCALE GENOMIC DNA]</scope>
    <source>
        <strain evidence="2 3">NRRL 2792</strain>
    </source>
</reference>
<dbReference type="Pfam" id="PF00067">
    <property type="entry name" value="p450"/>
    <property type="match status" value="1"/>
</dbReference>